<evidence type="ECO:0000313" key="2">
    <source>
        <dbReference type="Proteomes" id="UP000012313"/>
    </source>
</evidence>
<gene>
    <name evidence="1" type="ORF">LEP1GSC060_0252</name>
</gene>
<accession>N1WGF9</accession>
<dbReference type="AlphaFoldDB" id="N1WGF9"/>
<keyword evidence="2" id="KW-1185">Reference proteome</keyword>
<comment type="caution">
    <text evidence="1">The sequence shown here is derived from an EMBL/GenBank/DDBJ whole genome shotgun (WGS) entry which is preliminary data.</text>
</comment>
<organism evidence="1 2">
    <name type="scientific">Leptospira weilii serovar Ranarum str. ICFT</name>
    <dbReference type="NCBI Taxonomy" id="1218598"/>
    <lineage>
        <taxon>Bacteria</taxon>
        <taxon>Pseudomonadati</taxon>
        <taxon>Spirochaetota</taxon>
        <taxon>Spirochaetia</taxon>
        <taxon>Leptospirales</taxon>
        <taxon>Leptospiraceae</taxon>
        <taxon>Leptospira</taxon>
    </lineage>
</organism>
<protein>
    <submittedName>
        <fullName evidence="1">Uncharacterized protein</fullName>
    </submittedName>
</protein>
<dbReference type="Proteomes" id="UP000012313">
    <property type="component" value="Unassembled WGS sequence"/>
</dbReference>
<proteinExistence type="predicted"/>
<name>N1WGF9_9LEPT</name>
<evidence type="ECO:0000313" key="1">
    <source>
        <dbReference type="EMBL" id="EMY76412.1"/>
    </source>
</evidence>
<dbReference type="EMBL" id="AOHC02000050">
    <property type="protein sequence ID" value="EMY76412.1"/>
    <property type="molecule type" value="Genomic_DNA"/>
</dbReference>
<reference evidence="1" key="1">
    <citation type="submission" date="2013-03" db="EMBL/GenBank/DDBJ databases">
        <authorList>
            <person name="Harkins D.M."/>
            <person name="Durkin A.S."/>
            <person name="Brinkac L.M."/>
            <person name="Haft D.H."/>
            <person name="Selengut J.D."/>
            <person name="Sanka R."/>
            <person name="DePew J."/>
            <person name="Purushe J."/>
            <person name="Hartskeerl R.A."/>
            <person name="Ahmed A."/>
            <person name="van der Linden H."/>
            <person name="Goris M.G.A."/>
            <person name="Vinetz J.M."/>
            <person name="Sutton G.G."/>
            <person name="Nierman W.C."/>
            <person name="Fouts D.E."/>
        </authorList>
    </citation>
    <scope>NUCLEOTIDE SEQUENCE [LARGE SCALE GENOMIC DNA]</scope>
    <source>
        <strain evidence="1">ICFT</strain>
    </source>
</reference>
<sequence length="74" mass="8234">MKGALASRGHTLCFLILKEFARDESLCDEPGTSPVLPSSMRFWISETAAGVAPQIEKDFGIRVQLRFPNRGIRL</sequence>